<dbReference type="FunFam" id="3.30.200.20:FF:000024">
    <property type="entry name" value="B-Raf proto-oncogene serine/threonine-protein kinase"/>
    <property type="match status" value="1"/>
</dbReference>
<feature type="compositionally biased region" description="Polar residues" evidence="12">
    <location>
        <begin position="421"/>
        <end position="436"/>
    </location>
</feature>
<dbReference type="InterPro" id="IPR046349">
    <property type="entry name" value="C1-like_sf"/>
</dbReference>
<dbReference type="SUPFAM" id="SSF54236">
    <property type="entry name" value="Ubiquitin-like"/>
    <property type="match status" value="1"/>
</dbReference>
<evidence type="ECO:0000313" key="19">
    <source>
        <dbReference type="RefSeq" id="XP_013062898.1"/>
    </source>
</evidence>
<dbReference type="EC" id="2.7.11.1" evidence="2"/>
<feature type="region of interest" description="Disordered" evidence="12">
    <location>
        <begin position="384"/>
        <end position="463"/>
    </location>
</feature>
<keyword evidence="7" id="KW-0418">Kinase</keyword>
<dbReference type="PROSITE" id="PS50898">
    <property type="entry name" value="RBD"/>
    <property type="match status" value="1"/>
</dbReference>
<sequence length="787" mass="89412">MAVVQQSGMNGDIPNFTIGSNGDEANISGNLQEEIENIQRVIKVTRKKLEAMNEEFGRHQHPPAIYVQEYEELANKIHEYQLREQRLQDQISVGRGSPPPSPPLPEDPLLSPGPPLTPNNSNNNLRQLPTGQRSPQLACRMERSTFHIKAYLPNSMVTTVVAKPGTTLKEGLMKAMKRRQLDASQCQVFRHKTRIQLTWNTDMGELAGQEVSVELMEVDDDNGITRSMPRAVVLSHNYGRKTYFSLTFCDICRNLLFQSIRCQTCGLKFHQRCEDKVPRSCQGDLEVYLRTMRENSREQVHHLLAEPQGTPVSRKQSQSGSKGTHISRPPAPQLGHRERSTSAPNVCANIVDSGDISQQEYLRRFRELQSQANMFTSYRSSFYKDKRHASDSSASFAKNVPKSRNRDQQSQTLTLPSQSPAGSPTKSAHSSPTISTKHVRPRAKSVETDPGKRTRTRRDSNEDWEIPNGEIMYDRQIGSGSFGTVFKAHWHGPVAVKKLNVTDPTPAQMQAFKNEVGVLRKTRHLNILLFMGLVSKPHLAIVTQWCDGHSLYKHLHVQETKFRIDQLTMIAKQTAQGMDYLHAKSIIHRDLKSNNIFLTEVCTENMTVKIGDFGLATVKTRWSGSHMFQQPTGSILWMAPEVIRMKEQNPYTFQSDVYAFGIVLYELLTCSLPYSNINNKDQILFMVGKGYLKPDFTRCRSDTPKQLNRFMLNCLEFDRNDRPLFPQLLASLEALYTSIPKIKRSKSEPTIHRTDSFDLDFKHICASPKTPINSHYTPKFFFTGGNY</sequence>
<dbReference type="STRING" id="6526.A0A2C9L268"/>
<keyword evidence="9 10" id="KW-0067">ATP-binding</keyword>
<dbReference type="GO" id="GO:0004709">
    <property type="term" value="F:MAP kinase kinase kinase activity"/>
    <property type="evidence" value="ECO:0007669"/>
    <property type="project" value="TreeGrafter"/>
</dbReference>
<evidence type="ECO:0000313" key="18">
    <source>
        <dbReference type="Proteomes" id="UP001165740"/>
    </source>
</evidence>
<dbReference type="SMART" id="SM00455">
    <property type="entry name" value="RBD"/>
    <property type="match status" value="1"/>
</dbReference>
<evidence type="ECO:0000259" key="15">
    <source>
        <dbReference type="PROSITE" id="PS50898"/>
    </source>
</evidence>
<feature type="domain" description="RBD" evidence="15">
    <location>
        <begin position="146"/>
        <end position="216"/>
    </location>
</feature>
<dbReference type="InterPro" id="IPR017441">
    <property type="entry name" value="Protein_kinase_ATP_BS"/>
</dbReference>
<dbReference type="InterPro" id="IPR051681">
    <property type="entry name" value="Ser/Thr_Kinases-Pseudokinases"/>
</dbReference>
<evidence type="ECO:0000313" key="16">
    <source>
        <dbReference type="EnsemblMetazoa" id="BGLB026147-PA"/>
    </source>
</evidence>
<dbReference type="Pfam" id="PF02196">
    <property type="entry name" value="RBD"/>
    <property type="match status" value="1"/>
</dbReference>
<evidence type="ECO:0000256" key="1">
    <source>
        <dbReference type="ARBA" id="ARBA00010507"/>
    </source>
</evidence>
<evidence type="ECO:0000256" key="3">
    <source>
        <dbReference type="ARBA" id="ARBA00022527"/>
    </source>
</evidence>
<feature type="compositionally biased region" description="Basic and acidic residues" evidence="12">
    <location>
        <begin position="444"/>
        <end position="461"/>
    </location>
</feature>
<evidence type="ECO:0000256" key="4">
    <source>
        <dbReference type="ARBA" id="ARBA00022679"/>
    </source>
</evidence>
<evidence type="ECO:0000256" key="2">
    <source>
        <dbReference type="ARBA" id="ARBA00012513"/>
    </source>
</evidence>
<keyword evidence="4" id="KW-0808">Transferase</keyword>
<dbReference type="Pfam" id="PF00130">
    <property type="entry name" value="C1_1"/>
    <property type="match status" value="1"/>
</dbReference>
<evidence type="ECO:0000259" key="14">
    <source>
        <dbReference type="PROSITE" id="PS50081"/>
    </source>
</evidence>
<dbReference type="CDD" id="cd01816">
    <property type="entry name" value="RBD_RAF"/>
    <property type="match status" value="1"/>
</dbReference>
<dbReference type="GO" id="GO:0046872">
    <property type="term" value="F:metal ion binding"/>
    <property type="evidence" value="ECO:0007669"/>
    <property type="project" value="UniProtKB-KW"/>
</dbReference>
<dbReference type="SMART" id="SM00109">
    <property type="entry name" value="C1"/>
    <property type="match status" value="1"/>
</dbReference>
<feature type="domain" description="Protein kinase" evidence="13">
    <location>
        <begin position="471"/>
        <end position="736"/>
    </location>
</feature>
<feature type="compositionally biased region" description="Pro residues" evidence="12">
    <location>
        <begin position="97"/>
        <end position="117"/>
    </location>
</feature>
<dbReference type="Gene3D" id="3.10.20.90">
    <property type="entry name" value="Phosphatidylinositol 3-kinase Catalytic Subunit, Chain A, domain 1"/>
    <property type="match status" value="1"/>
</dbReference>
<dbReference type="PROSITE" id="PS00479">
    <property type="entry name" value="ZF_DAG_PE_1"/>
    <property type="match status" value="1"/>
</dbReference>
<evidence type="ECO:0000256" key="12">
    <source>
        <dbReference type="SAM" id="MobiDB-lite"/>
    </source>
</evidence>
<reference evidence="19" key="2">
    <citation type="submission" date="2025-04" db="UniProtKB">
        <authorList>
            <consortium name="RefSeq"/>
        </authorList>
    </citation>
    <scope>IDENTIFICATION</scope>
</reference>
<evidence type="ECO:0000256" key="5">
    <source>
        <dbReference type="ARBA" id="ARBA00022723"/>
    </source>
</evidence>
<evidence type="ECO:0000256" key="8">
    <source>
        <dbReference type="ARBA" id="ARBA00022833"/>
    </source>
</evidence>
<feature type="domain" description="Phorbol-ester/DAG-type" evidence="14">
    <location>
        <begin position="235"/>
        <end position="281"/>
    </location>
</feature>
<dbReference type="VEuPathDB" id="VectorBase:BGLB026147"/>
<feature type="compositionally biased region" description="Polar residues" evidence="12">
    <location>
        <begin position="310"/>
        <end position="324"/>
    </location>
</feature>
<dbReference type="GO" id="GO:0005524">
    <property type="term" value="F:ATP binding"/>
    <property type="evidence" value="ECO:0007669"/>
    <property type="project" value="UniProtKB-UniRule"/>
</dbReference>
<dbReference type="InterPro" id="IPR008271">
    <property type="entry name" value="Ser/Thr_kinase_AS"/>
</dbReference>
<evidence type="ECO:0000313" key="17">
    <source>
        <dbReference type="Proteomes" id="UP000076420"/>
    </source>
</evidence>
<evidence type="ECO:0000259" key="13">
    <source>
        <dbReference type="PROSITE" id="PS50011"/>
    </source>
</evidence>
<dbReference type="SMART" id="SM00220">
    <property type="entry name" value="S_TKc"/>
    <property type="match status" value="1"/>
</dbReference>
<keyword evidence="3" id="KW-0723">Serine/threonine-protein kinase</keyword>
<protein>
    <recommendedName>
        <fullName evidence="2">non-specific serine/threonine protein kinase</fullName>
        <ecNumber evidence="2">2.7.11.1</ecNumber>
    </recommendedName>
</protein>
<dbReference type="InterPro" id="IPR002219">
    <property type="entry name" value="PKC_DAG/PE"/>
</dbReference>
<keyword evidence="18" id="KW-1185">Reference proteome</keyword>
<dbReference type="VEuPathDB" id="VectorBase:BGLAX_026789"/>
<dbReference type="InterPro" id="IPR003116">
    <property type="entry name" value="RBD_dom"/>
</dbReference>
<feature type="compositionally biased region" description="Low complexity" evidence="12">
    <location>
        <begin position="408"/>
        <end position="420"/>
    </location>
</feature>
<feature type="compositionally biased region" description="Low complexity" evidence="12">
    <location>
        <begin position="118"/>
        <end position="129"/>
    </location>
</feature>
<dbReference type="SUPFAM" id="SSF57889">
    <property type="entry name" value="Cysteine-rich domain"/>
    <property type="match status" value="1"/>
</dbReference>
<dbReference type="RefSeq" id="XP_013062898.1">
    <property type="nucleotide sequence ID" value="XM_013207444.2"/>
</dbReference>
<dbReference type="PROSITE" id="PS50011">
    <property type="entry name" value="PROTEIN_KINASE_DOM"/>
    <property type="match status" value="1"/>
</dbReference>
<dbReference type="CDD" id="cd20811">
    <property type="entry name" value="C1_Raf"/>
    <property type="match status" value="1"/>
</dbReference>
<keyword evidence="6 10" id="KW-0547">Nucleotide-binding</keyword>
<dbReference type="Gene3D" id="3.30.60.20">
    <property type="match status" value="1"/>
</dbReference>
<dbReference type="PROSITE" id="PS50081">
    <property type="entry name" value="ZF_DAG_PE_2"/>
    <property type="match status" value="1"/>
</dbReference>
<feature type="region of interest" description="Disordered" evidence="12">
    <location>
        <begin position="91"/>
        <end position="134"/>
    </location>
</feature>
<accession>A0A2C9L268</accession>
<dbReference type="CDD" id="cd14062">
    <property type="entry name" value="STKc_Raf"/>
    <property type="match status" value="1"/>
</dbReference>
<dbReference type="GeneID" id="106052145"/>
<dbReference type="InterPro" id="IPR011009">
    <property type="entry name" value="Kinase-like_dom_sf"/>
</dbReference>
<dbReference type="PROSITE" id="PS00107">
    <property type="entry name" value="PROTEIN_KINASE_ATP"/>
    <property type="match status" value="1"/>
</dbReference>
<keyword evidence="8" id="KW-0862">Zinc</keyword>
<feature type="region of interest" description="Disordered" evidence="12">
    <location>
        <begin position="1"/>
        <end position="20"/>
    </location>
</feature>
<dbReference type="Pfam" id="PF07714">
    <property type="entry name" value="PK_Tyr_Ser-Thr"/>
    <property type="match status" value="1"/>
</dbReference>
<dbReference type="Proteomes" id="UP000076420">
    <property type="component" value="Unassembled WGS sequence"/>
</dbReference>
<evidence type="ECO:0000256" key="6">
    <source>
        <dbReference type="ARBA" id="ARBA00022741"/>
    </source>
</evidence>
<dbReference type="Gene3D" id="3.30.200.20">
    <property type="entry name" value="Phosphorylase Kinase, domain 1"/>
    <property type="match status" value="1"/>
</dbReference>
<dbReference type="Gene3D" id="1.10.510.10">
    <property type="entry name" value="Transferase(Phosphotransferase) domain 1"/>
    <property type="match status" value="1"/>
</dbReference>
<dbReference type="OrthoDB" id="774951at2759"/>
<feature type="coiled-coil region" evidence="11">
    <location>
        <begin position="28"/>
        <end position="90"/>
    </location>
</feature>
<dbReference type="InterPro" id="IPR000719">
    <property type="entry name" value="Prot_kinase_dom"/>
</dbReference>
<dbReference type="AlphaFoldDB" id="A0A2C9L268"/>
<dbReference type="SUPFAM" id="SSF56112">
    <property type="entry name" value="Protein kinase-like (PK-like)"/>
    <property type="match status" value="1"/>
</dbReference>
<name>A0A2C9L268_BIOGL</name>
<dbReference type="InterPro" id="IPR001245">
    <property type="entry name" value="Ser-Thr/Tyr_kinase_cat_dom"/>
</dbReference>
<evidence type="ECO:0000256" key="9">
    <source>
        <dbReference type="ARBA" id="ARBA00022840"/>
    </source>
</evidence>
<evidence type="ECO:0000256" key="7">
    <source>
        <dbReference type="ARBA" id="ARBA00022777"/>
    </source>
</evidence>
<feature type="region of interest" description="Disordered" evidence="12">
    <location>
        <begin position="303"/>
        <end position="346"/>
    </location>
</feature>
<dbReference type="OMA" id="SAYKRHA"/>
<dbReference type="KEGG" id="bgt:106052145"/>
<evidence type="ECO:0000256" key="11">
    <source>
        <dbReference type="SAM" id="Coils"/>
    </source>
</evidence>
<feature type="binding site" evidence="10">
    <location>
        <position position="498"/>
    </location>
    <ligand>
        <name>ATP</name>
        <dbReference type="ChEBI" id="CHEBI:30616"/>
    </ligand>
</feature>
<keyword evidence="5" id="KW-0479">Metal-binding</keyword>
<gene>
    <name evidence="16" type="primary">106052145</name>
    <name evidence="19" type="synonym">LOC106052145</name>
</gene>
<comment type="similarity">
    <text evidence="1">Belongs to the protein kinase superfamily. TKL Ser/Thr protein kinase family. RAF subfamily.</text>
</comment>
<reference evidence="16" key="1">
    <citation type="submission" date="2020-05" db="UniProtKB">
        <authorList>
            <consortium name="EnsemblMetazoa"/>
        </authorList>
    </citation>
    <scope>IDENTIFICATION</scope>
    <source>
        <strain evidence="16">BB02</strain>
    </source>
</reference>
<evidence type="ECO:0000256" key="10">
    <source>
        <dbReference type="PROSITE-ProRule" id="PRU10141"/>
    </source>
</evidence>
<organism evidence="16 17">
    <name type="scientific">Biomphalaria glabrata</name>
    <name type="common">Bloodfluke planorb</name>
    <name type="synonym">Freshwater snail</name>
    <dbReference type="NCBI Taxonomy" id="6526"/>
    <lineage>
        <taxon>Eukaryota</taxon>
        <taxon>Metazoa</taxon>
        <taxon>Spiralia</taxon>
        <taxon>Lophotrochozoa</taxon>
        <taxon>Mollusca</taxon>
        <taxon>Gastropoda</taxon>
        <taxon>Heterobranchia</taxon>
        <taxon>Euthyneura</taxon>
        <taxon>Panpulmonata</taxon>
        <taxon>Hygrophila</taxon>
        <taxon>Lymnaeoidea</taxon>
        <taxon>Planorbidae</taxon>
        <taxon>Biomphalaria</taxon>
    </lineage>
</organism>
<keyword evidence="11" id="KW-0175">Coiled coil</keyword>
<dbReference type="PANTHER" id="PTHR44329:SF262">
    <property type="entry name" value="RAF HOMOLOG SERINE_THREONINE-PROTEIN KINASE RAF"/>
    <property type="match status" value="1"/>
</dbReference>
<dbReference type="InterPro" id="IPR029071">
    <property type="entry name" value="Ubiquitin-like_domsf"/>
</dbReference>
<dbReference type="Proteomes" id="UP001165740">
    <property type="component" value="Chromosome 4"/>
</dbReference>
<dbReference type="EnsemblMetazoa" id="BGLB026147-RA">
    <property type="protein sequence ID" value="BGLB026147-PA"/>
    <property type="gene ID" value="BGLB026147"/>
</dbReference>
<dbReference type="PROSITE" id="PS00108">
    <property type="entry name" value="PROTEIN_KINASE_ST"/>
    <property type="match status" value="1"/>
</dbReference>
<dbReference type="PANTHER" id="PTHR44329">
    <property type="entry name" value="SERINE/THREONINE-PROTEIN KINASE TNNI3K-RELATED"/>
    <property type="match status" value="1"/>
</dbReference>
<proteinExistence type="inferred from homology"/>